<accession>A0A0G3BN78</accession>
<protein>
    <submittedName>
        <fullName evidence="1">Uncharacterized protein</fullName>
    </submittedName>
</protein>
<dbReference type="AlphaFoldDB" id="A0A0G3BN78"/>
<dbReference type="KEGG" id="pbh:AAW51_2110"/>
<name>A0A0G3BN78_9BURK</name>
<dbReference type="EMBL" id="CP011371">
    <property type="protein sequence ID" value="AKJ28801.1"/>
    <property type="molecule type" value="Genomic_DNA"/>
</dbReference>
<proteinExistence type="predicted"/>
<evidence type="ECO:0000313" key="1">
    <source>
        <dbReference type="EMBL" id="AKJ28801.1"/>
    </source>
</evidence>
<dbReference type="OrthoDB" id="8781953at2"/>
<keyword evidence="2" id="KW-1185">Reference proteome</keyword>
<reference evidence="1 2" key="1">
    <citation type="submission" date="2015-05" db="EMBL/GenBank/DDBJ databases">
        <authorList>
            <person name="Tang B."/>
            <person name="Yu Y."/>
        </authorList>
    </citation>
    <scope>NUCLEOTIDE SEQUENCE [LARGE SCALE GENOMIC DNA]</scope>
    <source>
        <strain evidence="1 2">DSM 7029</strain>
    </source>
</reference>
<dbReference type="RefSeq" id="WP_047194585.1">
    <property type="nucleotide sequence ID" value="NZ_CP011371.1"/>
</dbReference>
<evidence type="ECO:0000313" key="2">
    <source>
        <dbReference type="Proteomes" id="UP000035352"/>
    </source>
</evidence>
<sequence>MSTDREMLELAAKAAGAHSTLKAFKDGIWVQWSPNLRGFTRWDPLTDDGARYRLLSKLRGRIDFEICVVRIGNHVCVCWPEDEPDEARAVVRAAAEIGRAMG</sequence>
<organism evidence="1 2">
    <name type="scientific">Caldimonas brevitalea</name>
    <dbReference type="NCBI Taxonomy" id="413882"/>
    <lineage>
        <taxon>Bacteria</taxon>
        <taxon>Pseudomonadati</taxon>
        <taxon>Pseudomonadota</taxon>
        <taxon>Betaproteobacteria</taxon>
        <taxon>Burkholderiales</taxon>
        <taxon>Sphaerotilaceae</taxon>
        <taxon>Caldimonas</taxon>
    </lineage>
</organism>
<dbReference type="Proteomes" id="UP000035352">
    <property type="component" value="Chromosome"/>
</dbReference>
<gene>
    <name evidence="1" type="ORF">AAW51_2110</name>
</gene>
<dbReference type="STRING" id="413882.AAW51_2110"/>